<keyword evidence="3 9" id="KW-0963">Cytoplasm</keyword>
<evidence type="ECO:0000256" key="8">
    <source>
        <dbReference type="ARBA" id="ARBA00023306"/>
    </source>
</evidence>
<comment type="subcellular location">
    <subcellularLocation>
        <location evidence="1 9">Cytoplasm</location>
    </subcellularLocation>
</comment>
<evidence type="ECO:0000256" key="10">
    <source>
        <dbReference type="SAM" id="MobiDB-lite"/>
    </source>
</evidence>
<evidence type="ECO:0000256" key="4">
    <source>
        <dbReference type="ARBA" id="ARBA00022553"/>
    </source>
</evidence>
<dbReference type="GeneTree" id="ENSGT00940000154555"/>
<dbReference type="PANTHER" id="PTHR10358">
    <property type="entry name" value="ENDOSULFINE"/>
    <property type="match status" value="1"/>
</dbReference>
<evidence type="ECO:0000313" key="11">
    <source>
        <dbReference type="Ensembl" id="ENSEBUP00000018202.1"/>
    </source>
</evidence>
<accession>A0A8C4QP30</accession>
<comment type="function">
    <text evidence="9">Protein phosphatase inhibitor that specifically inhibits protein phosphatase 2A (PP2A) during mitosis.</text>
</comment>
<dbReference type="PANTHER" id="PTHR10358:SF4">
    <property type="entry name" value="CAMP-REGULATED PHOSPHOPROTEIN 19"/>
    <property type="match status" value="1"/>
</dbReference>
<evidence type="ECO:0000256" key="9">
    <source>
        <dbReference type="RuleBase" id="RU363120"/>
    </source>
</evidence>
<evidence type="ECO:0000256" key="2">
    <source>
        <dbReference type="ARBA" id="ARBA00010520"/>
    </source>
</evidence>
<keyword evidence="6 9" id="KW-0498">Mitosis</keyword>
<name>A0A8C4QP30_EPTBU</name>
<keyword evidence="5 9" id="KW-0132">Cell division</keyword>
<evidence type="ECO:0000256" key="1">
    <source>
        <dbReference type="ARBA" id="ARBA00004496"/>
    </source>
</evidence>
<keyword evidence="8 9" id="KW-0131">Cell cycle</keyword>
<dbReference type="Proteomes" id="UP000694388">
    <property type="component" value="Unplaced"/>
</dbReference>
<dbReference type="GO" id="GO:0051301">
    <property type="term" value="P:cell division"/>
    <property type="evidence" value="ECO:0007669"/>
    <property type="project" value="UniProtKB-KW"/>
</dbReference>
<dbReference type="InterPro" id="IPR006760">
    <property type="entry name" value="Endosulphine"/>
</dbReference>
<dbReference type="Ensembl" id="ENSEBUT00000018778.1">
    <property type="protein sequence ID" value="ENSEBUP00000018202.1"/>
    <property type="gene ID" value="ENSEBUG00000011367.1"/>
</dbReference>
<keyword evidence="7 9" id="KW-0650">Protein phosphatase inhibitor</keyword>
<keyword evidence="4" id="KW-0597">Phosphoprotein</keyword>
<sequence>MSGENEGSASPAVVEDEQAEEAKLRAKYPNLGRKAGGSEVLRKRMQKGGQKYFDSGDYNMAKAKMKNKQLPGLVPEVTGDHIPTPQDLPQRKSSAVASKLAG</sequence>
<protein>
    <submittedName>
        <fullName evidence="11">cAMP-regulated phosphoprotein 19a</fullName>
    </submittedName>
</protein>
<dbReference type="OMA" id="QMAKQKY"/>
<reference evidence="11" key="2">
    <citation type="submission" date="2025-09" db="UniProtKB">
        <authorList>
            <consortium name="Ensembl"/>
        </authorList>
    </citation>
    <scope>IDENTIFICATION</scope>
</reference>
<evidence type="ECO:0000256" key="5">
    <source>
        <dbReference type="ARBA" id="ARBA00022618"/>
    </source>
</evidence>
<feature type="region of interest" description="Disordered" evidence="10">
    <location>
        <begin position="73"/>
        <end position="102"/>
    </location>
</feature>
<evidence type="ECO:0000256" key="3">
    <source>
        <dbReference type="ARBA" id="ARBA00022490"/>
    </source>
</evidence>
<dbReference type="GO" id="GO:0005737">
    <property type="term" value="C:cytoplasm"/>
    <property type="evidence" value="ECO:0007669"/>
    <property type="project" value="UniProtKB-SubCell"/>
</dbReference>
<feature type="region of interest" description="Disordered" evidence="10">
    <location>
        <begin position="1"/>
        <end position="42"/>
    </location>
</feature>
<reference evidence="11" key="1">
    <citation type="submission" date="2025-08" db="UniProtKB">
        <authorList>
            <consortium name="Ensembl"/>
        </authorList>
    </citation>
    <scope>IDENTIFICATION</scope>
</reference>
<dbReference type="AlphaFoldDB" id="A0A8C4QP30"/>
<evidence type="ECO:0000256" key="6">
    <source>
        <dbReference type="ARBA" id="ARBA00022776"/>
    </source>
</evidence>
<dbReference type="Pfam" id="PF04667">
    <property type="entry name" value="Endosulfine"/>
    <property type="match status" value="1"/>
</dbReference>
<organism evidence="11 12">
    <name type="scientific">Eptatretus burgeri</name>
    <name type="common">Inshore hagfish</name>
    <dbReference type="NCBI Taxonomy" id="7764"/>
    <lineage>
        <taxon>Eukaryota</taxon>
        <taxon>Metazoa</taxon>
        <taxon>Chordata</taxon>
        <taxon>Craniata</taxon>
        <taxon>Vertebrata</taxon>
        <taxon>Cyclostomata</taxon>
        <taxon>Myxini</taxon>
        <taxon>Myxiniformes</taxon>
        <taxon>Myxinidae</taxon>
        <taxon>Eptatretinae</taxon>
        <taxon>Eptatretus</taxon>
    </lineage>
</organism>
<proteinExistence type="inferred from homology"/>
<dbReference type="GO" id="GO:0004864">
    <property type="term" value="F:protein phosphatase inhibitor activity"/>
    <property type="evidence" value="ECO:0007669"/>
    <property type="project" value="UniProtKB-KW"/>
</dbReference>
<comment type="similarity">
    <text evidence="2 9">Belongs to the endosulfine family.</text>
</comment>
<evidence type="ECO:0000256" key="7">
    <source>
        <dbReference type="ARBA" id="ARBA00023272"/>
    </source>
</evidence>
<evidence type="ECO:0000313" key="12">
    <source>
        <dbReference type="Proteomes" id="UP000694388"/>
    </source>
</evidence>
<keyword evidence="12" id="KW-1185">Reference proteome</keyword>